<evidence type="ECO:0000313" key="2">
    <source>
        <dbReference type="Proteomes" id="UP000217790"/>
    </source>
</evidence>
<gene>
    <name evidence="1" type="ORF">ARMGADRAFT_479488</name>
</gene>
<organism evidence="1 2">
    <name type="scientific">Armillaria gallica</name>
    <name type="common">Bulbous honey fungus</name>
    <name type="synonym">Armillaria bulbosa</name>
    <dbReference type="NCBI Taxonomy" id="47427"/>
    <lineage>
        <taxon>Eukaryota</taxon>
        <taxon>Fungi</taxon>
        <taxon>Dikarya</taxon>
        <taxon>Basidiomycota</taxon>
        <taxon>Agaricomycotina</taxon>
        <taxon>Agaricomycetes</taxon>
        <taxon>Agaricomycetidae</taxon>
        <taxon>Agaricales</taxon>
        <taxon>Marasmiineae</taxon>
        <taxon>Physalacriaceae</taxon>
        <taxon>Armillaria</taxon>
    </lineage>
</organism>
<keyword evidence="2" id="KW-1185">Reference proteome</keyword>
<sequence>MPGCSLSSLCRSLSVHRRNVPHPVSEIDGTTIVDNGSELWRLVSRRWEGCIVKKRFLKHVQDAWNDKSGSCGRERHNSIRQARRYKQRAFRCCGCSTILQSGLGTRCETLIGSEGEHGLHSQARS</sequence>
<proteinExistence type="predicted"/>
<name>A0A2H3DEQ5_ARMGA</name>
<dbReference type="InParanoid" id="A0A2H3DEQ5"/>
<evidence type="ECO:0000313" key="1">
    <source>
        <dbReference type="EMBL" id="PBK86743.1"/>
    </source>
</evidence>
<protein>
    <submittedName>
        <fullName evidence="1">Uncharacterized protein</fullName>
    </submittedName>
</protein>
<dbReference type="EMBL" id="KZ293682">
    <property type="protein sequence ID" value="PBK86743.1"/>
    <property type="molecule type" value="Genomic_DNA"/>
</dbReference>
<accession>A0A2H3DEQ5</accession>
<dbReference type="Proteomes" id="UP000217790">
    <property type="component" value="Unassembled WGS sequence"/>
</dbReference>
<dbReference type="AlphaFoldDB" id="A0A2H3DEQ5"/>
<reference evidence="2" key="1">
    <citation type="journal article" date="2017" name="Nat. Ecol. Evol.">
        <title>Genome expansion and lineage-specific genetic innovations in the forest pathogenic fungi Armillaria.</title>
        <authorList>
            <person name="Sipos G."/>
            <person name="Prasanna A.N."/>
            <person name="Walter M.C."/>
            <person name="O'Connor E."/>
            <person name="Balint B."/>
            <person name="Krizsan K."/>
            <person name="Kiss B."/>
            <person name="Hess J."/>
            <person name="Varga T."/>
            <person name="Slot J."/>
            <person name="Riley R."/>
            <person name="Boka B."/>
            <person name="Rigling D."/>
            <person name="Barry K."/>
            <person name="Lee J."/>
            <person name="Mihaltcheva S."/>
            <person name="LaButti K."/>
            <person name="Lipzen A."/>
            <person name="Waldron R."/>
            <person name="Moloney N.M."/>
            <person name="Sperisen C."/>
            <person name="Kredics L."/>
            <person name="Vagvoelgyi C."/>
            <person name="Patrignani A."/>
            <person name="Fitzpatrick D."/>
            <person name="Nagy I."/>
            <person name="Doyle S."/>
            <person name="Anderson J.B."/>
            <person name="Grigoriev I.V."/>
            <person name="Gueldener U."/>
            <person name="Muensterkoetter M."/>
            <person name="Nagy L.G."/>
        </authorList>
    </citation>
    <scope>NUCLEOTIDE SEQUENCE [LARGE SCALE GENOMIC DNA]</scope>
    <source>
        <strain evidence="2">Ar21-2</strain>
    </source>
</reference>